<proteinExistence type="predicted"/>
<evidence type="ECO:0000313" key="3">
    <source>
        <dbReference type="Proteomes" id="UP000634919"/>
    </source>
</evidence>
<reference evidence="2 3" key="1">
    <citation type="submission" date="2020-08" db="EMBL/GenBank/DDBJ databases">
        <title>A Genomic Blueprint of the Chicken Gut Microbiome.</title>
        <authorList>
            <person name="Gilroy R."/>
            <person name="Ravi A."/>
            <person name="Getino M."/>
            <person name="Pursley I."/>
            <person name="Horton D.L."/>
            <person name="Alikhan N.-F."/>
            <person name="Baker D."/>
            <person name="Gharbi K."/>
            <person name="Hall N."/>
            <person name="Watson M."/>
            <person name="Adriaenssens E.M."/>
            <person name="Foster-Nyarko E."/>
            <person name="Jarju S."/>
            <person name="Secka A."/>
            <person name="Antonio M."/>
            <person name="Oren A."/>
            <person name="Chaudhuri R."/>
            <person name="La Ragione R.M."/>
            <person name="Hildebrand F."/>
            <person name="Pallen M.J."/>
        </authorList>
    </citation>
    <scope>NUCLEOTIDE SEQUENCE [LARGE SCALE GENOMIC DNA]</scope>
    <source>
        <strain evidence="2 3">Sa2CVA6</strain>
    </source>
</reference>
<dbReference type="Pfam" id="PF25135">
    <property type="entry name" value="DUF7822"/>
    <property type="match status" value="1"/>
</dbReference>
<organism evidence="2 3">
    <name type="scientific">Comamonas avium</name>
    <dbReference type="NCBI Taxonomy" id="2762231"/>
    <lineage>
        <taxon>Bacteria</taxon>
        <taxon>Pseudomonadati</taxon>
        <taxon>Pseudomonadota</taxon>
        <taxon>Betaproteobacteria</taxon>
        <taxon>Burkholderiales</taxon>
        <taxon>Comamonadaceae</taxon>
        <taxon>Comamonas</taxon>
    </lineage>
</organism>
<gene>
    <name evidence="2" type="ORF">H9646_17755</name>
</gene>
<comment type="caution">
    <text evidence="2">The sequence shown here is derived from an EMBL/GenBank/DDBJ whole genome shotgun (WGS) entry which is preliminary data.</text>
</comment>
<dbReference type="EMBL" id="JACSQK010000011">
    <property type="protein sequence ID" value="MBD7962317.1"/>
    <property type="molecule type" value="Genomic_DNA"/>
</dbReference>
<keyword evidence="3" id="KW-1185">Reference proteome</keyword>
<protein>
    <recommendedName>
        <fullName evidence="1">DUF7822 domain-containing protein</fullName>
    </recommendedName>
</protein>
<feature type="domain" description="DUF7822" evidence="1">
    <location>
        <begin position="12"/>
        <end position="148"/>
    </location>
</feature>
<accession>A0ABR8SFP5</accession>
<name>A0ABR8SFP5_9BURK</name>
<dbReference type="InterPro" id="IPR056724">
    <property type="entry name" value="DUF7822"/>
</dbReference>
<evidence type="ECO:0000313" key="2">
    <source>
        <dbReference type="EMBL" id="MBD7962317.1"/>
    </source>
</evidence>
<dbReference type="Proteomes" id="UP000634919">
    <property type="component" value="Unassembled WGS sequence"/>
</dbReference>
<evidence type="ECO:0000259" key="1">
    <source>
        <dbReference type="Pfam" id="PF25135"/>
    </source>
</evidence>
<dbReference type="RefSeq" id="WP_191724726.1">
    <property type="nucleotide sequence ID" value="NZ_JACSQK010000011.1"/>
</dbReference>
<sequence length="201" mass="22660">MANRCYLYSTNVIPGASDELDDRKMIGIAEWDYEIPIVSKLLLSGNPKTCRSSLWENPEEIALIGDYASGVKNLENFLSQIELEAAQNLIAETIEFLNRPENQNQYFVFECGEIFDMGDTPLFEQNLALLEELKNMQPEVERALQSLVPPPIEVHKSAGFFAKLFGRTSKSSVPVHDLMKSIDDLGLGNWSNILYFDFSGD</sequence>